<name>A0A4S4MR29_9APHY</name>
<protein>
    <recommendedName>
        <fullName evidence="3">F-box domain-containing protein</fullName>
    </recommendedName>
</protein>
<sequence>MSYKAPTPAPVTEAHVPQELFDTILEYYADIYDSEFSTPIFAAPPLLQCTLVSRAWRYATRRAAFRTVSAPANTMPTFIDLLQSPLESFGIHVKNLVIFDRNLDKRSSGVGGQICPSHVRQVLAKLPLLQRLYLDDVCLRWEPPRPGVFEGSETLYSLCKLSLSVRFIKPAVAPGHGDPSDVQGVILAQLLGLFSEVHSLTLRDMESLWHLPMKDDSDGDVDNHVGSESEVQLRVHKLTFRSLRSKDWWNRIRRGLPRRVRIDGVEDLRIKDCDSANAHILLDMFGGTAIRLCMVVADGPVTVAVDLSALSCLQSLQLTLLTHNNTRLSSYNLEKVQFIGRVLGSLPPDHITCLNITTTLHNISSDRDHAVLQTLMRVDTMIAQQKNLQDVLLAIDLLQNSNSEMLEGAEDLFRRCLPRLYERAALYVTT</sequence>
<dbReference type="EMBL" id="SGPM01000221">
    <property type="protein sequence ID" value="THH27837.1"/>
    <property type="molecule type" value="Genomic_DNA"/>
</dbReference>
<evidence type="ECO:0008006" key="3">
    <source>
        <dbReference type="Google" id="ProtNLM"/>
    </source>
</evidence>
<comment type="caution">
    <text evidence="1">The sequence shown here is derived from an EMBL/GenBank/DDBJ whole genome shotgun (WGS) entry which is preliminary data.</text>
</comment>
<keyword evidence="2" id="KW-1185">Reference proteome</keyword>
<proteinExistence type="predicted"/>
<dbReference type="AlphaFoldDB" id="A0A4S4MR29"/>
<evidence type="ECO:0000313" key="1">
    <source>
        <dbReference type="EMBL" id="THH27837.1"/>
    </source>
</evidence>
<accession>A0A4S4MR29</accession>
<gene>
    <name evidence="1" type="ORF">EUX98_g6352</name>
</gene>
<evidence type="ECO:0000313" key="2">
    <source>
        <dbReference type="Proteomes" id="UP000308730"/>
    </source>
</evidence>
<organism evidence="1 2">
    <name type="scientific">Antrodiella citrinella</name>
    <dbReference type="NCBI Taxonomy" id="2447956"/>
    <lineage>
        <taxon>Eukaryota</taxon>
        <taxon>Fungi</taxon>
        <taxon>Dikarya</taxon>
        <taxon>Basidiomycota</taxon>
        <taxon>Agaricomycotina</taxon>
        <taxon>Agaricomycetes</taxon>
        <taxon>Polyporales</taxon>
        <taxon>Steccherinaceae</taxon>
        <taxon>Antrodiella</taxon>
    </lineage>
</organism>
<dbReference type="OrthoDB" id="2788229at2759"/>
<dbReference type="Proteomes" id="UP000308730">
    <property type="component" value="Unassembled WGS sequence"/>
</dbReference>
<reference evidence="1 2" key="1">
    <citation type="submission" date="2019-02" db="EMBL/GenBank/DDBJ databases">
        <title>Genome sequencing of the rare red list fungi Antrodiella citrinella (Flaviporus citrinellus).</title>
        <authorList>
            <person name="Buettner E."/>
            <person name="Kellner H."/>
        </authorList>
    </citation>
    <scope>NUCLEOTIDE SEQUENCE [LARGE SCALE GENOMIC DNA]</scope>
    <source>
        <strain evidence="1 2">DSM 108506</strain>
    </source>
</reference>